<evidence type="ECO:0000313" key="3">
    <source>
        <dbReference type="EMBL" id="WQD79484.1"/>
    </source>
</evidence>
<keyword evidence="1" id="KW-1133">Transmembrane helix</keyword>
<name>A0ABZ0WPZ9_9BURK</name>
<dbReference type="CDD" id="cd03509">
    <property type="entry name" value="DesA_FADS-like"/>
    <property type="match status" value="1"/>
</dbReference>
<dbReference type="EMBL" id="CP139965">
    <property type="protein sequence ID" value="WQD79484.1"/>
    <property type="molecule type" value="Genomic_DNA"/>
</dbReference>
<feature type="transmembrane region" description="Helical" evidence="1">
    <location>
        <begin position="202"/>
        <end position="221"/>
    </location>
</feature>
<keyword evidence="1" id="KW-0812">Transmembrane</keyword>
<feature type="domain" description="Fatty acid desaturase" evidence="2">
    <location>
        <begin position="49"/>
        <end position="281"/>
    </location>
</feature>
<dbReference type="Proteomes" id="UP001325479">
    <property type="component" value="Chromosome"/>
</dbReference>
<evidence type="ECO:0000256" key="1">
    <source>
        <dbReference type="SAM" id="Phobius"/>
    </source>
</evidence>
<accession>A0ABZ0WPZ9</accession>
<keyword evidence="1" id="KW-0472">Membrane</keyword>
<dbReference type="Pfam" id="PF00487">
    <property type="entry name" value="FA_desaturase"/>
    <property type="match status" value="1"/>
</dbReference>
<sequence>MANYLDTDQRDALARLARSWTWRTRWPTWLAIGVIYGGWFGTALHASTLGLPLATVLLVVFGAGYLSLQHELLHGHPTRWRRVNAIIGFAPLAVWLPYAIYRDSHLQHHDDPHLTHPGADPESWFVTADAWRRASPLVRALLMTRNTFAGRVLTGPAWSIAGTAASAVRKIARGDCGDVPAWLAHGAALAVLASWLERRCAIPPWLFVFVIGYGSLALAAVRAFREHRPHQAHEHRSVINEAGLFWRLLFLNNNYHLVHHDLPHVPWFALRDVYLTSRRQYIERSGGFLIKGYGALAKRYAFTPITHPIHGGRSDIIRGNLPASAHSAGKLRVKSMVVIRRGERHEIDPPHAAERETASQAL</sequence>
<gene>
    <name evidence="3" type="ORF">U0042_07260</name>
</gene>
<dbReference type="InterPro" id="IPR005804">
    <property type="entry name" value="FA_desaturase_dom"/>
</dbReference>
<evidence type="ECO:0000259" key="2">
    <source>
        <dbReference type="Pfam" id="PF00487"/>
    </source>
</evidence>
<keyword evidence="4" id="KW-1185">Reference proteome</keyword>
<feature type="transmembrane region" description="Helical" evidence="1">
    <location>
        <begin position="80"/>
        <end position="101"/>
    </location>
</feature>
<organism evidence="3 4">
    <name type="scientific">Paraburkholderia kururiensis</name>
    <dbReference type="NCBI Taxonomy" id="984307"/>
    <lineage>
        <taxon>Bacteria</taxon>
        <taxon>Pseudomonadati</taxon>
        <taxon>Pseudomonadota</taxon>
        <taxon>Betaproteobacteria</taxon>
        <taxon>Burkholderiales</taxon>
        <taxon>Burkholderiaceae</taxon>
        <taxon>Paraburkholderia</taxon>
    </lineage>
</organism>
<protein>
    <submittedName>
        <fullName evidence="3">Fatty acid desaturase</fullName>
    </submittedName>
</protein>
<reference evidence="3 4" key="1">
    <citation type="submission" date="2023-12" db="EMBL/GenBank/DDBJ databases">
        <title>Genome sequencing and assembly of bacterial species from a model synthetic community.</title>
        <authorList>
            <person name="Hogle S.L."/>
        </authorList>
    </citation>
    <scope>NUCLEOTIDE SEQUENCE [LARGE SCALE GENOMIC DNA]</scope>
    <source>
        <strain evidence="3 4">HAMBI 2494</strain>
    </source>
</reference>
<evidence type="ECO:0000313" key="4">
    <source>
        <dbReference type="Proteomes" id="UP001325479"/>
    </source>
</evidence>
<feature type="transmembrane region" description="Helical" evidence="1">
    <location>
        <begin position="26"/>
        <end position="44"/>
    </location>
</feature>
<dbReference type="RefSeq" id="WP_114815178.1">
    <property type="nucleotide sequence ID" value="NZ_CP139965.1"/>
</dbReference>
<proteinExistence type="predicted"/>
<feature type="transmembrane region" description="Helical" evidence="1">
    <location>
        <begin position="50"/>
        <end position="68"/>
    </location>
</feature>